<accession>A0A0U3TF24</accession>
<gene>
    <name evidence="2" type="ORF">AERYTH_05175</name>
</gene>
<organism evidence="2 3">
    <name type="scientific">Aeromicrobium erythreum</name>
    <dbReference type="NCBI Taxonomy" id="2041"/>
    <lineage>
        <taxon>Bacteria</taxon>
        <taxon>Bacillati</taxon>
        <taxon>Actinomycetota</taxon>
        <taxon>Actinomycetes</taxon>
        <taxon>Propionibacteriales</taxon>
        <taxon>Nocardioidaceae</taxon>
        <taxon>Aeromicrobium</taxon>
    </lineage>
</organism>
<dbReference type="PATRIC" id="fig|2041.4.peg.1073"/>
<keyword evidence="1" id="KW-1133">Transmembrane helix</keyword>
<protein>
    <submittedName>
        <fullName evidence="2">Uncharacterized protein</fullName>
    </submittedName>
</protein>
<name>A0A0U3TF24_9ACTN</name>
<keyword evidence="1" id="KW-0812">Transmembrane</keyword>
<evidence type="ECO:0000313" key="2">
    <source>
        <dbReference type="EMBL" id="ALX04135.1"/>
    </source>
</evidence>
<sequence>MERGRAPVMRSFLGGCMTPTGFEGYCLASSIAGDGRTPSLYEGNETVNMLAEAFVNEVLREQPAVETRIQMRHPELYAEIDRLKVEGEFRLSIFWPLTLFIALLGWNWSPLALTLLVLPPFLARDGFRRIAESSQKTWGALVAKEVTSPTIDAMDAARQSKTAPFDFLERYPALEPGFEFPDEVAFDSETEDEYAVSENRMRS</sequence>
<dbReference type="AlphaFoldDB" id="A0A0U3TF24"/>
<dbReference type="EMBL" id="CP011502">
    <property type="protein sequence ID" value="ALX04135.1"/>
    <property type="molecule type" value="Genomic_DNA"/>
</dbReference>
<keyword evidence="1" id="KW-0472">Membrane</keyword>
<proteinExistence type="predicted"/>
<evidence type="ECO:0000256" key="1">
    <source>
        <dbReference type="SAM" id="Phobius"/>
    </source>
</evidence>
<reference evidence="2 3" key="1">
    <citation type="journal article" date="1991" name="Int. J. Syst. Bacteriol.">
        <title>Description of the erythromycin-producing bacterium Arthrobacter sp. strain NRRL B-3381 as Aeromicrobium erythreum gen. nov., sp. nov.</title>
        <authorList>
            <person name="Miller E.S."/>
            <person name="Woese C.R."/>
            <person name="Brenner S."/>
        </authorList>
    </citation>
    <scope>NUCLEOTIDE SEQUENCE [LARGE SCALE GENOMIC DNA]</scope>
    <source>
        <strain evidence="2 3">AR18</strain>
    </source>
</reference>
<keyword evidence="3" id="KW-1185">Reference proteome</keyword>
<feature type="transmembrane region" description="Helical" evidence="1">
    <location>
        <begin position="93"/>
        <end position="118"/>
    </location>
</feature>
<dbReference type="KEGG" id="aer:AERYTH_05175"/>
<evidence type="ECO:0000313" key="3">
    <source>
        <dbReference type="Proteomes" id="UP000067689"/>
    </source>
</evidence>
<dbReference type="Proteomes" id="UP000067689">
    <property type="component" value="Chromosome"/>
</dbReference>